<reference evidence="2" key="1">
    <citation type="submission" date="2019-09" db="EMBL/GenBank/DDBJ databases">
        <authorList>
            <person name="Ashton P.M."/>
            <person name="Dallman T."/>
            <person name="Nair S."/>
            <person name="De Pinna E."/>
            <person name="Peters T."/>
            <person name="Grant K."/>
        </authorList>
    </citation>
    <scope>NUCLEOTIDE SEQUENCE</scope>
    <source>
        <strain evidence="2">801495</strain>
    </source>
</reference>
<comment type="caution">
    <text evidence="2">The sequence shown here is derived from an EMBL/GenBank/DDBJ whole genome shotgun (WGS) entry which is preliminary data.</text>
</comment>
<dbReference type="AlphaFoldDB" id="A0A3Z1XX93"/>
<evidence type="ECO:0000259" key="1">
    <source>
        <dbReference type="Pfam" id="PF16473"/>
    </source>
</evidence>
<dbReference type="SUPFAM" id="SSF53098">
    <property type="entry name" value="Ribonuclease H-like"/>
    <property type="match status" value="1"/>
</dbReference>
<dbReference type="InterPro" id="IPR012337">
    <property type="entry name" value="RNaseH-like_sf"/>
</dbReference>
<evidence type="ECO:0000313" key="2">
    <source>
        <dbReference type="EMBL" id="ECV6213613.1"/>
    </source>
</evidence>
<accession>A0A3Z1XX93</accession>
<dbReference type="Pfam" id="PF16473">
    <property type="entry name" value="Rv2179c-like"/>
    <property type="match status" value="1"/>
</dbReference>
<organism evidence="2">
    <name type="scientific">Salmonella enterica I</name>
    <dbReference type="NCBI Taxonomy" id="59201"/>
    <lineage>
        <taxon>Bacteria</taxon>
        <taxon>Pseudomonadati</taxon>
        <taxon>Pseudomonadota</taxon>
        <taxon>Gammaproteobacteria</taxon>
        <taxon>Enterobacterales</taxon>
        <taxon>Enterobacteriaceae</taxon>
        <taxon>Salmonella</taxon>
    </lineage>
</organism>
<protein>
    <submittedName>
        <fullName evidence="2">3'-5' exoribonuclease</fullName>
    </submittedName>
</protein>
<name>A0A3Z1XX93_SALET</name>
<dbReference type="InterPro" id="IPR033390">
    <property type="entry name" value="Rv2179c-like"/>
</dbReference>
<proteinExistence type="predicted"/>
<dbReference type="InterPro" id="IPR036397">
    <property type="entry name" value="RNaseH_sf"/>
</dbReference>
<sequence length="189" mass="21430">MKHLMIDLETMDKKPTAAITSIGAVFFNPETGEMGEQFYQRVSLASSVDYDCTMGADTVLWWLRQSSEARSEMLNDDCLDLPLSLANLEAFVAEHSDPSKVQVWGNGAAFDNVILRNAAEKCGFIEPLWFFWNDRDVRTIVELSKNLGLNVHNIIQFEGVKHHALYDAIHQAKIVSYVWMYLLKIASVK</sequence>
<dbReference type="EMBL" id="AAKTRT010000018">
    <property type="protein sequence ID" value="ECV6213613.1"/>
    <property type="molecule type" value="Genomic_DNA"/>
</dbReference>
<gene>
    <name evidence="2" type="ORF">F2V25_18100</name>
</gene>
<feature type="domain" description="3'-5' exoribonuclease Rv2179c-like" evidence="1">
    <location>
        <begin position="2"/>
        <end position="179"/>
    </location>
</feature>
<dbReference type="GO" id="GO:0003676">
    <property type="term" value="F:nucleic acid binding"/>
    <property type="evidence" value="ECO:0007669"/>
    <property type="project" value="InterPro"/>
</dbReference>
<dbReference type="Gene3D" id="3.30.420.10">
    <property type="entry name" value="Ribonuclease H-like superfamily/Ribonuclease H"/>
    <property type="match status" value="1"/>
</dbReference>